<dbReference type="Proteomes" id="UP000663870">
    <property type="component" value="Unassembled WGS sequence"/>
</dbReference>
<dbReference type="EMBL" id="CAJNOL010000573">
    <property type="protein sequence ID" value="CAF1121398.1"/>
    <property type="molecule type" value="Genomic_DNA"/>
</dbReference>
<dbReference type="AlphaFoldDB" id="A0A814QLX9"/>
<dbReference type="InterPro" id="IPR000383">
    <property type="entry name" value="Xaa-Pro-like_dom"/>
</dbReference>
<dbReference type="Gene3D" id="3.40.50.1820">
    <property type="entry name" value="alpha/beta hydrolase"/>
    <property type="match status" value="1"/>
</dbReference>
<comment type="caution">
    <text evidence="5">The sequence shown here is derived from an EMBL/GenBank/DDBJ whole genome shotgun (WGS) entry which is preliminary data.</text>
</comment>
<evidence type="ECO:0000256" key="1">
    <source>
        <dbReference type="ARBA" id="ARBA00029464"/>
    </source>
</evidence>
<feature type="signal peptide" evidence="2">
    <location>
        <begin position="1"/>
        <end position="20"/>
    </location>
</feature>
<evidence type="ECO:0000313" key="5">
    <source>
        <dbReference type="EMBL" id="CAF1121398.1"/>
    </source>
</evidence>
<reference evidence="5" key="1">
    <citation type="submission" date="2021-02" db="EMBL/GenBank/DDBJ databases">
        <authorList>
            <person name="Nowell W R."/>
        </authorList>
    </citation>
    <scope>NUCLEOTIDE SEQUENCE</scope>
</reference>
<evidence type="ECO:0000313" key="6">
    <source>
        <dbReference type="Proteomes" id="UP000663870"/>
    </source>
</evidence>
<feature type="domain" description="Xaa-Pro dipeptidyl-peptidase-like" evidence="3">
    <location>
        <begin position="51"/>
        <end position="302"/>
    </location>
</feature>
<evidence type="ECO:0000313" key="4">
    <source>
        <dbReference type="EMBL" id="CAF0978401.1"/>
    </source>
</evidence>
<gene>
    <name evidence="5" type="ORF">JXQ802_LOCUS20224</name>
    <name evidence="4" type="ORF">PYM288_LOCUS13483</name>
</gene>
<comment type="similarity">
    <text evidence="1">Belongs to the polyketide transferase af380 family.</text>
</comment>
<keyword evidence="6" id="KW-1185">Reference proteome</keyword>
<sequence length="327" mass="37824">MHFVSTISLFSFLVTKKVMSASFTRHNVEFPTENGVLLRGWLFEPIREVGNQKLYPGIVMSPYYGGVKELFVDLYAEYFAKSNFVALLYDNQNFGDSAGEPRQEIDPKKQVQDYSSAITYLQSLTNLVDPERIGIWGTSYSGGHVLVVSAIDKRVKCVVSQMPSINGKKNLRRVQKNDEEYQKLLNAFERDRKQIVEGGAPRMIPIVRPAVQPDWWAFFDVNQALDEDKWRYKNWKNEQTLHSVEMYGEYNPEEYIEQVSPCPLLMIVADNDTVTFTEDEIELFEKKAHEPKKLVKFKGHHFAAYKGQPFEITSKAADEWFTKYLQT</sequence>
<dbReference type="Gene3D" id="1.10.10.800">
    <property type="match status" value="1"/>
</dbReference>
<evidence type="ECO:0000256" key="2">
    <source>
        <dbReference type="SAM" id="SignalP"/>
    </source>
</evidence>
<proteinExistence type="inferred from homology"/>
<dbReference type="EMBL" id="CAJNOH010000272">
    <property type="protein sequence ID" value="CAF0978401.1"/>
    <property type="molecule type" value="Genomic_DNA"/>
</dbReference>
<dbReference type="Proteomes" id="UP000663854">
    <property type="component" value="Unassembled WGS sequence"/>
</dbReference>
<organism evidence="5 6">
    <name type="scientific">Rotaria sordida</name>
    <dbReference type="NCBI Taxonomy" id="392033"/>
    <lineage>
        <taxon>Eukaryota</taxon>
        <taxon>Metazoa</taxon>
        <taxon>Spiralia</taxon>
        <taxon>Gnathifera</taxon>
        <taxon>Rotifera</taxon>
        <taxon>Eurotatoria</taxon>
        <taxon>Bdelloidea</taxon>
        <taxon>Philodinida</taxon>
        <taxon>Philodinidae</taxon>
        <taxon>Rotaria</taxon>
    </lineage>
</organism>
<dbReference type="InterPro" id="IPR029058">
    <property type="entry name" value="AB_hydrolase_fold"/>
</dbReference>
<dbReference type="InterPro" id="IPR051411">
    <property type="entry name" value="Polyketide_trans_af380"/>
</dbReference>
<dbReference type="Pfam" id="PF02129">
    <property type="entry name" value="Peptidase_S15"/>
    <property type="match status" value="1"/>
</dbReference>
<keyword evidence="2" id="KW-0732">Signal</keyword>
<name>A0A814QLX9_9BILA</name>
<evidence type="ECO:0000259" key="3">
    <source>
        <dbReference type="Pfam" id="PF02129"/>
    </source>
</evidence>
<dbReference type="SUPFAM" id="SSF53474">
    <property type="entry name" value="alpha/beta-Hydrolases"/>
    <property type="match status" value="1"/>
</dbReference>
<dbReference type="GO" id="GO:0016787">
    <property type="term" value="F:hydrolase activity"/>
    <property type="evidence" value="ECO:0007669"/>
    <property type="project" value="InterPro"/>
</dbReference>
<protein>
    <recommendedName>
        <fullName evidence="3">Xaa-Pro dipeptidyl-peptidase-like domain-containing protein</fullName>
    </recommendedName>
</protein>
<dbReference type="PANTHER" id="PTHR47751">
    <property type="entry name" value="SUPERFAMILY HYDROLASE, PUTATIVE (AFU_ORTHOLOGUE AFUA_2G16580)-RELATED"/>
    <property type="match status" value="1"/>
</dbReference>
<feature type="chain" id="PRO_5035602042" description="Xaa-Pro dipeptidyl-peptidase-like domain-containing protein" evidence="2">
    <location>
        <begin position="21"/>
        <end position="327"/>
    </location>
</feature>
<accession>A0A814QLX9</accession>
<dbReference type="PANTHER" id="PTHR47751:SF2">
    <property type="entry name" value="DLTD N-TERMINAL DOMAIN PROTEIN (AFU_ORTHOLOGUE AFUA_8G00380)-RELATED"/>
    <property type="match status" value="1"/>
</dbReference>